<dbReference type="Pfam" id="PF10323">
    <property type="entry name" value="7TM_GPCR_Srv"/>
    <property type="match status" value="1"/>
</dbReference>
<proteinExistence type="predicted"/>
<dbReference type="SUPFAM" id="SSF81321">
    <property type="entry name" value="Family A G protein-coupled receptor-like"/>
    <property type="match status" value="1"/>
</dbReference>
<dbReference type="AlphaFoldDB" id="A0A0M3K0A6"/>
<dbReference type="PANTHER" id="PTHR47760">
    <property type="entry name" value="G-PROTEIN COUPLED RECEPTOR B0563.6-LIKE PROTEIN-RELATED"/>
    <property type="match status" value="1"/>
</dbReference>
<evidence type="ECO:0000313" key="4">
    <source>
        <dbReference type="WBParaSite" id="ASIM_0001423601-mRNA-1"/>
    </source>
</evidence>
<evidence type="ECO:0000256" key="1">
    <source>
        <dbReference type="SAM" id="Phobius"/>
    </source>
</evidence>
<feature type="transmembrane region" description="Helical" evidence="1">
    <location>
        <begin position="198"/>
        <end position="222"/>
    </location>
</feature>
<sequence>MSLTMSLQSFCSTPSTSTPTPNPSASPAPSSTLFLIHSNATSTNLSHHTHVIIIEKDDDQERINEMKAVFKTIQIGLSFIAIHFGLEQLPNDSYERTFYSTYFETTIINTFLVASCYCALMLTLERYILITHPHMRRPANPKRTARLRIVLLLLFTFILHSPMSAQNRIKFINGRWRKMLLFRRESASLMRSFTEKKLTALMFSITFIFLIGNLPQIFVMVLQNEAIEGNFSFQLLRNIANALEVLNHCLNFYVFCMASSEYTRAFLLNCFFASRFLSMIPACARFIYTTKPSR</sequence>
<name>A0A0M3K0A6_ANISI</name>
<dbReference type="OrthoDB" id="10033446at2759"/>
<dbReference type="WBParaSite" id="ASIM_0001423601-mRNA-1">
    <property type="protein sequence ID" value="ASIM_0001423601-mRNA-1"/>
    <property type="gene ID" value="ASIM_0001423601"/>
</dbReference>
<keyword evidence="3" id="KW-1185">Reference proteome</keyword>
<reference evidence="2 3" key="2">
    <citation type="submission" date="2018-11" db="EMBL/GenBank/DDBJ databases">
        <authorList>
            <consortium name="Pathogen Informatics"/>
        </authorList>
    </citation>
    <scope>NUCLEOTIDE SEQUENCE [LARGE SCALE GENOMIC DNA]</scope>
</reference>
<evidence type="ECO:0000313" key="2">
    <source>
        <dbReference type="EMBL" id="VDK50316.1"/>
    </source>
</evidence>
<dbReference type="InterPro" id="IPR019426">
    <property type="entry name" value="7TM_GPCR_serpentine_rcpt_Srv"/>
</dbReference>
<feature type="transmembrane region" description="Helical" evidence="1">
    <location>
        <begin position="68"/>
        <end position="86"/>
    </location>
</feature>
<keyword evidence="1" id="KW-0472">Membrane</keyword>
<keyword evidence="1" id="KW-1133">Transmembrane helix</keyword>
<feature type="transmembrane region" description="Helical" evidence="1">
    <location>
        <begin position="145"/>
        <end position="163"/>
    </location>
</feature>
<protein>
    <submittedName>
        <fullName evidence="4">G_PROTEIN_RECEP_F1_2 domain-containing protein</fullName>
    </submittedName>
</protein>
<feature type="transmembrane region" description="Helical" evidence="1">
    <location>
        <begin position="106"/>
        <end position="124"/>
    </location>
</feature>
<dbReference type="EMBL" id="UYRR01031465">
    <property type="protein sequence ID" value="VDK50316.1"/>
    <property type="molecule type" value="Genomic_DNA"/>
</dbReference>
<keyword evidence="1" id="KW-0812">Transmembrane</keyword>
<gene>
    <name evidence="2" type="ORF">ASIM_LOCUS13664</name>
</gene>
<accession>A0A0M3K0A6</accession>
<dbReference type="PANTHER" id="PTHR47760:SF4">
    <property type="entry name" value="G-PROTEIN COUPLED RECEPTORS FAMILY 1 PROFILE DOMAIN-CONTAINING PROTEIN"/>
    <property type="match status" value="1"/>
</dbReference>
<dbReference type="Gene3D" id="1.20.1070.10">
    <property type="entry name" value="Rhodopsin 7-helix transmembrane proteins"/>
    <property type="match status" value="2"/>
</dbReference>
<dbReference type="Proteomes" id="UP000267096">
    <property type="component" value="Unassembled WGS sequence"/>
</dbReference>
<feature type="transmembrane region" description="Helical" evidence="1">
    <location>
        <begin position="266"/>
        <end position="288"/>
    </location>
</feature>
<organism evidence="4">
    <name type="scientific">Anisakis simplex</name>
    <name type="common">Herring worm</name>
    <dbReference type="NCBI Taxonomy" id="6269"/>
    <lineage>
        <taxon>Eukaryota</taxon>
        <taxon>Metazoa</taxon>
        <taxon>Ecdysozoa</taxon>
        <taxon>Nematoda</taxon>
        <taxon>Chromadorea</taxon>
        <taxon>Rhabditida</taxon>
        <taxon>Spirurina</taxon>
        <taxon>Ascaridomorpha</taxon>
        <taxon>Ascaridoidea</taxon>
        <taxon>Anisakidae</taxon>
        <taxon>Anisakis</taxon>
        <taxon>Anisakis simplex complex</taxon>
    </lineage>
</organism>
<evidence type="ECO:0000313" key="3">
    <source>
        <dbReference type="Proteomes" id="UP000267096"/>
    </source>
</evidence>
<reference evidence="4" key="1">
    <citation type="submission" date="2017-02" db="UniProtKB">
        <authorList>
            <consortium name="WormBaseParasite"/>
        </authorList>
    </citation>
    <scope>IDENTIFICATION</scope>
</reference>
<dbReference type="InterPro" id="IPR053093">
    <property type="entry name" value="GPCR-like"/>
</dbReference>